<evidence type="ECO:0000256" key="8">
    <source>
        <dbReference type="SAM" id="MobiDB-lite"/>
    </source>
</evidence>
<dbReference type="InterPro" id="IPR043129">
    <property type="entry name" value="ATPase_NBD"/>
</dbReference>
<evidence type="ECO:0000313" key="10">
    <source>
        <dbReference type="Proteomes" id="UP000317355"/>
    </source>
</evidence>
<evidence type="ECO:0000256" key="6">
    <source>
        <dbReference type="HAMAP-Rule" id="MF_00020"/>
    </source>
</evidence>
<dbReference type="Pfam" id="PF00871">
    <property type="entry name" value="Acetate_kinase"/>
    <property type="match status" value="1"/>
</dbReference>
<feature type="binding site" evidence="6">
    <location>
        <position position="93"/>
    </location>
    <ligand>
        <name>substrate</name>
    </ligand>
</feature>
<dbReference type="PANTHER" id="PTHR21060">
    <property type="entry name" value="ACETATE KINASE"/>
    <property type="match status" value="1"/>
</dbReference>
<keyword evidence="6" id="KW-0963">Cytoplasm</keyword>
<dbReference type="Proteomes" id="UP000317355">
    <property type="component" value="Unassembled WGS sequence"/>
</dbReference>
<comment type="cofactor">
    <cofactor evidence="6">
        <name>Mg(2+)</name>
        <dbReference type="ChEBI" id="CHEBI:18420"/>
    </cofactor>
    <cofactor evidence="6">
        <name>Mn(2+)</name>
        <dbReference type="ChEBI" id="CHEBI:29035"/>
    </cofactor>
    <text evidence="6">Mg(2+). Can also accept Mn(2+).</text>
</comment>
<dbReference type="GO" id="GO:0006083">
    <property type="term" value="P:acetate metabolic process"/>
    <property type="evidence" value="ECO:0007669"/>
    <property type="project" value="TreeGrafter"/>
</dbReference>
<dbReference type="Gene3D" id="3.30.420.40">
    <property type="match status" value="2"/>
</dbReference>
<dbReference type="InterPro" id="IPR004372">
    <property type="entry name" value="Ac/propionate_kinase"/>
</dbReference>
<feature type="binding site" evidence="6">
    <location>
        <begin position="284"/>
        <end position="286"/>
    </location>
    <ligand>
        <name>ATP</name>
        <dbReference type="ChEBI" id="CHEBI:30616"/>
    </ligand>
</feature>
<evidence type="ECO:0000256" key="2">
    <source>
        <dbReference type="ARBA" id="ARBA00022679"/>
    </source>
</evidence>
<dbReference type="GO" id="GO:0005524">
    <property type="term" value="F:ATP binding"/>
    <property type="evidence" value="ECO:0007669"/>
    <property type="project" value="UniProtKB-KW"/>
</dbReference>
<organism evidence="9 10">
    <name type="scientific">Sedimenticola thiotaurini</name>
    <dbReference type="NCBI Taxonomy" id="1543721"/>
    <lineage>
        <taxon>Bacteria</taxon>
        <taxon>Pseudomonadati</taxon>
        <taxon>Pseudomonadota</taxon>
        <taxon>Gammaproteobacteria</taxon>
        <taxon>Chromatiales</taxon>
        <taxon>Sedimenticolaceae</taxon>
        <taxon>Sedimenticola</taxon>
    </lineage>
</organism>
<dbReference type="AlphaFoldDB" id="A0A558D1P1"/>
<feature type="binding site" evidence="6">
    <location>
        <position position="385"/>
    </location>
    <ligand>
        <name>Mg(2+)</name>
        <dbReference type="ChEBI" id="CHEBI:18420"/>
    </ligand>
</feature>
<comment type="function">
    <text evidence="6">Catalyzes the formation of acetyl phosphate from acetate and ATP. Can also catalyze the reverse reaction.</text>
</comment>
<dbReference type="PROSITE" id="PS01076">
    <property type="entry name" value="ACETATE_KINASE_2"/>
    <property type="match status" value="1"/>
</dbReference>
<feature type="active site" description="Proton donor/acceptor" evidence="6">
    <location>
        <position position="150"/>
    </location>
</feature>
<dbReference type="PROSITE" id="PS01075">
    <property type="entry name" value="ACETATE_KINASE_1"/>
    <property type="match status" value="1"/>
</dbReference>
<dbReference type="GO" id="GO:0006085">
    <property type="term" value="P:acetyl-CoA biosynthetic process"/>
    <property type="evidence" value="ECO:0007669"/>
    <property type="project" value="UniProtKB-UniRule"/>
</dbReference>
<keyword evidence="6" id="KW-0460">Magnesium</keyword>
<feature type="site" description="Transition state stabilizer" evidence="6">
    <location>
        <position position="243"/>
    </location>
</feature>
<reference evidence="9 10" key="1">
    <citation type="submission" date="2019-07" db="EMBL/GenBank/DDBJ databases">
        <title>The pathways for chlorine oxyanion respiration interact through the shared metabolite chlorate.</title>
        <authorList>
            <person name="Barnum T.P."/>
            <person name="Cheng Y."/>
            <person name="Hill K.A."/>
            <person name="Lucas L.N."/>
            <person name="Carlson H.K."/>
            <person name="Coates J.D."/>
        </authorList>
    </citation>
    <scope>NUCLEOTIDE SEQUENCE [LARGE SCALE GENOMIC DNA]</scope>
    <source>
        <strain evidence="9">BK-3</strain>
    </source>
</reference>
<feature type="binding site" evidence="6">
    <location>
        <begin position="332"/>
        <end position="336"/>
    </location>
    <ligand>
        <name>ATP</name>
        <dbReference type="ChEBI" id="CHEBI:30616"/>
    </ligand>
</feature>
<dbReference type="PANTHER" id="PTHR21060:SF15">
    <property type="entry name" value="ACETATE KINASE-RELATED"/>
    <property type="match status" value="1"/>
</dbReference>
<protein>
    <recommendedName>
        <fullName evidence="6">Acetate kinase</fullName>
        <ecNumber evidence="6">2.7.2.1</ecNumber>
    </recommendedName>
    <alternativeName>
        <fullName evidence="6">Acetokinase</fullName>
    </alternativeName>
</protein>
<feature type="compositionally biased region" description="Polar residues" evidence="8">
    <location>
        <begin position="44"/>
        <end position="55"/>
    </location>
</feature>
<keyword evidence="5 6" id="KW-0067">ATP-binding</keyword>
<comment type="subcellular location">
    <subcellularLocation>
        <location evidence="6">Cytoplasm</location>
    </subcellularLocation>
</comment>
<feature type="site" description="Transition state stabilizer" evidence="6">
    <location>
        <position position="182"/>
    </location>
</feature>
<feature type="region of interest" description="Disordered" evidence="8">
    <location>
        <begin position="35"/>
        <end position="55"/>
    </location>
</feature>
<name>A0A558D1P1_9GAMM</name>
<dbReference type="GO" id="GO:0005737">
    <property type="term" value="C:cytoplasm"/>
    <property type="evidence" value="ECO:0007669"/>
    <property type="project" value="UniProtKB-SubCell"/>
</dbReference>
<evidence type="ECO:0000256" key="7">
    <source>
        <dbReference type="RuleBase" id="RU003835"/>
    </source>
</evidence>
<proteinExistence type="inferred from homology"/>
<comment type="similarity">
    <text evidence="1 6 7">Belongs to the acetokinase family.</text>
</comment>
<evidence type="ECO:0000256" key="3">
    <source>
        <dbReference type="ARBA" id="ARBA00022741"/>
    </source>
</evidence>
<dbReference type="CDD" id="cd24010">
    <property type="entry name" value="ASKHA_NBD_AcK_PK"/>
    <property type="match status" value="1"/>
</dbReference>
<comment type="caution">
    <text evidence="9">The sequence shown here is derived from an EMBL/GenBank/DDBJ whole genome shotgun (WGS) entry which is preliminary data.</text>
</comment>
<accession>A0A558D1P1</accession>
<evidence type="ECO:0000256" key="4">
    <source>
        <dbReference type="ARBA" id="ARBA00022777"/>
    </source>
</evidence>
<keyword evidence="2 6" id="KW-0808">Transferase</keyword>
<dbReference type="InterPro" id="IPR000890">
    <property type="entry name" value="Aliphatic_acid_kin_short-chain"/>
</dbReference>
<dbReference type="InterPro" id="IPR023865">
    <property type="entry name" value="Aliphatic_acid_kinase_CS"/>
</dbReference>
<comment type="pathway">
    <text evidence="6">Metabolic intermediate biosynthesis; acetyl-CoA biosynthesis; acetyl-CoA from acetate: step 1/2.</text>
</comment>
<dbReference type="PIRSF" id="PIRSF000722">
    <property type="entry name" value="Acetate_prop_kin"/>
    <property type="match status" value="1"/>
</dbReference>
<feature type="binding site" evidence="6">
    <location>
        <position position="14"/>
    </location>
    <ligand>
        <name>ATP</name>
        <dbReference type="ChEBI" id="CHEBI:30616"/>
    </ligand>
</feature>
<feature type="binding site" evidence="6">
    <location>
        <position position="7"/>
    </location>
    <ligand>
        <name>Mg(2+)</name>
        <dbReference type="ChEBI" id="CHEBI:18420"/>
    </ligand>
</feature>
<comment type="subunit">
    <text evidence="6">Homodimer.</text>
</comment>
<comment type="catalytic activity">
    <reaction evidence="6">
        <text>acetate + ATP = acetyl phosphate + ADP</text>
        <dbReference type="Rhea" id="RHEA:11352"/>
        <dbReference type="ChEBI" id="CHEBI:22191"/>
        <dbReference type="ChEBI" id="CHEBI:30089"/>
        <dbReference type="ChEBI" id="CHEBI:30616"/>
        <dbReference type="ChEBI" id="CHEBI:456216"/>
        <dbReference type="EC" id="2.7.2.1"/>
    </reaction>
</comment>
<feature type="binding site" evidence="6">
    <location>
        <begin position="210"/>
        <end position="214"/>
    </location>
    <ligand>
        <name>ATP</name>
        <dbReference type="ChEBI" id="CHEBI:30616"/>
    </ligand>
</feature>
<evidence type="ECO:0000256" key="5">
    <source>
        <dbReference type="ARBA" id="ARBA00022840"/>
    </source>
</evidence>
<evidence type="ECO:0000256" key="1">
    <source>
        <dbReference type="ARBA" id="ARBA00008748"/>
    </source>
</evidence>
<dbReference type="NCBIfam" id="TIGR00016">
    <property type="entry name" value="ackA"/>
    <property type="match status" value="1"/>
</dbReference>
<dbReference type="GO" id="GO:0000287">
    <property type="term" value="F:magnesium ion binding"/>
    <property type="evidence" value="ECO:0007669"/>
    <property type="project" value="UniProtKB-UniRule"/>
</dbReference>
<dbReference type="EMBL" id="VMRY01000039">
    <property type="protein sequence ID" value="TVT54932.1"/>
    <property type="molecule type" value="Genomic_DNA"/>
</dbReference>
<keyword evidence="4 6" id="KW-0418">Kinase</keyword>
<keyword evidence="6" id="KW-0479">Metal-binding</keyword>
<gene>
    <name evidence="6" type="primary">ackA</name>
    <name evidence="9" type="ORF">FHK82_09235</name>
</gene>
<dbReference type="UniPathway" id="UPA00340">
    <property type="reaction ID" value="UER00458"/>
</dbReference>
<dbReference type="EC" id="2.7.2.1" evidence="6"/>
<dbReference type="HAMAP" id="MF_00020">
    <property type="entry name" value="Acetate_kinase"/>
    <property type="match status" value="1"/>
</dbReference>
<sequence length="402" mass="44485">MSILVINAGSSSIKYQLFQQETEQVLASGEVERIGEENSKQRHSWQMPSGENQSRTTTLPVVDHHQALEQIMAQMSDSGVLSGIDSLAAIGHRVVHGGEAFTKPALINDQVISAIREMIPLAPLHNPSNLEGILVTQKLCPNVPQVAVFDTAFHQTMPEHAFHYALPIEFYQQHRVRRYGFHGTSHHYVAKQAAVYLQRELNELNLITLHLGNGCSATAIQKGLSVDTSMGMTPLEGLVMGTRCGDIDPALHFYLMQVGNLTPDQLEKLLNKESGLRGICGSSDMREVAEKAMQGDELARLVRDMFAYRVKKVIGSYFAVLGNVDAIIFTGGIGENDVELRQQICTELEGLGIRIDLRRQPKNGPIRSLHASDARVKVLVIPTNEELEIALRTQELTGHHDY</sequence>
<keyword evidence="3 6" id="KW-0547">Nucleotide-binding</keyword>
<dbReference type="PRINTS" id="PR00471">
    <property type="entry name" value="ACETATEKNASE"/>
</dbReference>
<dbReference type="SUPFAM" id="SSF53067">
    <property type="entry name" value="Actin-like ATPase domain"/>
    <property type="match status" value="2"/>
</dbReference>
<evidence type="ECO:0000313" key="9">
    <source>
        <dbReference type="EMBL" id="TVT54932.1"/>
    </source>
</evidence>
<dbReference type="GO" id="GO:0008776">
    <property type="term" value="F:acetate kinase activity"/>
    <property type="evidence" value="ECO:0007669"/>
    <property type="project" value="UniProtKB-UniRule"/>
</dbReference>